<evidence type="ECO:0000313" key="2">
    <source>
        <dbReference type="Proteomes" id="UP000601435"/>
    </source>
</evidence>
<proteinExistence type="predicted"/>
<gene>
    <name evidence="1" type="ORF">SNEC2469_LOCUS28479</name>
</gene>
<name>A0A813AT54_9DINO</name>
<accession>A0A813AT54</accession>
<feature type="non-terminal residue" evidence="1">
    <location>
        <position position="1"/>
    </location>
</feature>
<evidence type="ECO:0000313" key="1">
    <source>
        <dbReference type="EMBL" id="CAE7875264.1"/>
    </source>
</evidence>
<dbReference type="EMBL" id="CAJNJA010062009">
    <property type="protein sequence ID" value="CAE7875264.1"/>
    <property type="molecule type" value="Genomic_DNA"/>
</dbReference>
<keyword evidence="2" id="KW-1185">Reference proteome</keyword>
<sequence>KIGLTEDTLQGLLDNGYNTFGRLAFAVKSRIEPGLEGHPKKLASAERLDRQARQAWGRRSLAFDLANLASFRVMEEHVQFLFSVLQRVQPKGFMNIQLSQVIEADKQMFILASNNLMGRLVASAGAAPALDAEIARLSRSPEIMQYLTPLHTPVAPPPAPWKGDPKGGRG</sequence>
<dbReference type="AlphaFoldDB" id="A0A813AT54"/>
<protein>
    <submittedName>
        <fullName evidence="1">Uncharacterized protein</fullName>
    </submittedName>
</protein>
<dbReference type="OrthoDB" id="444683at2759"/>
<reference evidence="1" key="1">
    <citation type="submission" date="2021-02" db="EMBL/GenBank/DDBJ databases">
        <authorList>
            <person name="Dougan E. K."/>
            <person name="Rhodes N."/>
            <person name="Thang M."/>
            <person name="Chan C."/>
        </authorList>
    </citation>
    <scope>NUCLEOTIDE SEQUENCE</scope>
</reference>
<organism evidence="1 2">
    <name type="scientific">Symbiodinium necroappetens</name>
    <dbReference type="NCBI Taxonomy" id="1628268"/>
    <lineage>
        <taxon>Eukaryota</taxon>
        <taxon>Sar</taxon>
        <taxon>Alveolata</taxon>
        <taxon>Dinophyceae</taxon>
        <taxon>Suessiales</taxon>
        <taxon>Symbiodiniaceae</taxon>
        <taxon>Symbiodinium</taxon>
    </lineage>
</organism>
<dbReference type="Proteomes" id="UP000601435">
    <property type="component" value="Unassembled WGS sequence"/>
</dbReference>
<comment type="caution">
    <text evidence="1">The sequence shown here is derived from an EMBL/GenBank/DDBJ whole genome shotgun (WGS) entry which is preliminary data.</text>
</comment>